<proteinExistence type="predicted"/>
<protein>
    <submittedName>
        <fullName evidence="1">Uncharacterized protein</fullName>
    </submittedName>
</protein>
<name>A0ABT0GXY8_9HYPH</name>
<gene>
    <name evidence="1" type="ORF">M0H32_18170</name>
</gene>
<comment type="caution">
    <text evidence="1">The sequence shown here is derived from an EMBL/GenBank/DDBJ whole genome shotgun (WGS) entry which is preliminary data.</text>
</comment>
<accession>A0ABT0GXY8</accession>
<keyword evidence="2" id="KW-1185">Reference proteome</keyword>
<dbReference type="RefSeq" id="WP_248156499.1">
    <property type="nucleotide sequence ID" value="NZ_JALNMJ010000013.1"/>
</dbReference>
<dbReference type="EMBL" id="JALNMJ010000013">
    <property type="protein sequence ID" value="MCK7614100.1"/>
    <property type="molecule type" value="Genomic_DNA"/>
</dbReference>
<evidence type="ECO:0000313" key="1">
    <source>
        <dbReference type="EMBL" id="MCK7614100.1"/>
    </source>
</evidence>
<dbReference type="Proteomes" id="UP001431221">
    <property type="component" value="Unassembled WGS sequence"/>
</dbReference>
<evidence type="ECO:0000313" key="2">
    <source>
        <dbReference type="Proteomes" id="UP001431221"/>
    </source>
</evidence>
<reference evidence="1" key="1">
    <citation type="submission" date="2022-04" db="EMBL/GenBank/DDBJ databases">
        <title>Roseibium sp. CAU 1639 isolated from mud.</title>
        <authorList>
            <person name="Kim W."/>
        </authorList>
    </citation>
    <scope>NUCLEOTIDE SEQUENCE</scope>
    <source>
        <strain evidence="1">CAU 1639</strain>
    </source>
</reference>
<sequence>MSGIGGRSFETALKRLLRMTLNKGGGFSRRNTQQRHPEEDRQVRLEGSAVCLRQFPCPSRVNEPERAVKMACPPTKLAYDPTLGRDLEVVLRKMFASKIIEKLHMRNLFVLFLMFLGLVSSAHGSGSMSQQEAIRISSEMMSELERIHVRLMDLLETQDIVDRQPELTKISRELEKIQIPFLTALKLDDEVKSTENQAQRQKSYLRELWKCQKSVSKLARFSELIVQPEVRFRTPSLIQKIYFDFLSISEDCRYQLGKQPSPGLTTPAEVYQAYLEVMQRVLLEMKDLDDPSFLAETKSDPKEWFFFKEKMYWRLYAENSWDLQQLYAITFEMSLRSKDYRQQVQALSACQSMHGSYRQLVDKFALALAFDHQTLFTESSLNRLLTKFAECERELASQSAKGLSKSQ</sequence>
<organism evidence="1 2">
    <name type="scientific">Roseibium sediminicola</name>
    <dbReference type="NCBI Taxonomy" id="2933272"/>
    <lineage>
        <taxon>Bacteria</taxon>
        <taxon>Pseudomonadati</taxon>
        <taxon>Pseudomonadota</taxon>
        <taxon>Alphaproteobacteria</taxon>
        <taxon>Hyphomicrobiales</taxon>
        <taxon>Stappiaceae</taxon>
        <taxon>Roseibium</taxon>
    </lineage>
</organism>